<dbReference type="PANTHER" id="PTHR43477:SF1">
    <property type="entry name" value="DIHYDROANTICAPSIN 7-DEHYDROGENASE"/>
    <property type="match status" value="1"/>
</dbReference>
<dbReference type="InterPro" id="IPR051122">
    <property type="entry name" value="SDR_DHRS6-like"/>
</dbReference>
<proteinExistence type="inferred from homology"/>
<dbReference type="InterPro" id="IPR036291">
    <property type="entry name" value="NAD(P)-bd_dom_sf"/>
</dbReference>
<dbReference type="InterPro" id="IPR002347">
    <property type="entry name" value="SDR_fam"/>
</dbReference>
<dbReference type="RefSeq" id="WP_161111838.1">
    <property type="nucleotide sequence ID" value="NZ_WWHY01000001.1"/>
</dbReference>
<dbReference type="AlphaFoldDB" id="A0A7K2IYG0"/>
<dbReference type="NCBIfam" id="NF005754">
    <property type="entry name" value="PRK07578.1"/>
    <property type="match status" value="1"/>
</dbReference>
<organism evidence="3 4">
    <name type="scientific">Nocardiopsis alba</name>
    <dbReference type="NCBI Taxonomy" id="53437"/>
    <lineage>
        <taxon>Bacteria</taxon>
        <taxon>Bacillati</taxon>
        <taxon>Actinomycetota</taxon>
        <taxon>Actinomycetes</taxon>
        <taxon>Streptosporangiales</taxon>
        <taxon>Nocardiopsidaceae</taxon>
        <taxon>Nocardiopsis</taxon>
    </lineage>
</organism>
<dbReference type="PANTHER" id="PTHR43477">
    <property type="entry name" value="DIHYDROANTICAPSIN 7-DEHYDROGENASE"/>
    <property type="match status" value="1"/>
</dbReference>
<gene>
    <name evidence="3" type="ORF">GTW20_22835</name>
</gene>
<dbReference type="GO" id="GO:0016491">
    <property type="term" value="F:oxidoreductase activity"/>
    <property type="evidence" value="ECO:0007669"/>
    <property type="project" value="UniProtKB-KW"/>
</dbReference>
<dbReference type="EMBL" id="WWHY01000001">
    <property type="protein sequence ID" value="MYR35018.1"/>
    <property type="molecule type" value="Genomic_DNA"/>
</dbReference>
<evidence type="ECO:0000256" key="1">
    <source>
        <dbReference type="ARBA" id="ARBA00006484"/>
    </source>
</evidence>
<comment type="similarity">
    <text evidence="1">Belongs to the short-chain dehydrogenases/reductases (SDR) family.</text>
</comment>
<dbReference type="PRINTS" id="PR00081">
    <property type="entry name" value="GDHRDH"/>
</dbReference>
<accession>A0A7K2IYG0</accession>
<protein>
    <submittedName>
        <fullName evidence="3">Short chain dehydrogenase</fullName>
    </submittedName>
</protein>
<dbReference type="Proteomes" id="UP000467124">
    <property type="component" value="Unassembled WGS sequence"/>
</dbReference>
<name>A0A7K2IYG0_9ACTN</name>
<keyword evidence="2" id="KW-0560">Oxidoreductase</keyword>
<reference evidence="3 4" key="1">
    <citation type="journal article" date="2019" name="Nat. Commun.">
        <title>The antimicrobial potential of Streptomyces from insect microbiomes.</title>
        <authorList>
            <person name="Chevrette M.G."/>
            <person name="Carlson C.M."/>
            <person name="Ortega H.E."/>
            <person name="Thomas C."/>
            <person name="Ananiev G.E."/>
            <person name="Barns K.J."/>
            <person name="Book A.J."/>
            <person name="Cagnazzo J."/>
            <person name="Carlos C."/>
            <person name="Flanigan W."/>
            <person name="Grubbs K.J."/>
            <person name="Horn H.A."/>
            <person name="Hoffmann F.M."/>
            <person name="Klassen J.L."/>
            <person name="Knack J.J."/>
            <person name="Lewin G.R."/>
            <person name="McDonald B.R."/>
            <person name="Muller L."/>
            <person name="Melo W.G.P."/>
            <person name="Pinto-Tomas A.A."/>
            <person name="Schmitz A."/>
            <person name="Wendt-Pienkowski E."/>
            <person name="Wildman S."/>
            <person name="Zhao M."/>
            <person name="Zhang F."/>
            <person name="Bugni T.S."/>
            <person name="Andes D.R."/>
            <person name="Pupo M.T."/>
            <person name="Currie C.R."/>
        </authorList>
    </citation>
    <scope>NUCLEOTIDE SEQUENCE [LARGE SCALE GENOMIC DNA]</scope>
    <source>
        <strain evidence="3 4">SID5840</strain>
    </source>
</reference>
<comment type="caution">
    <text evidence="3">The sequence shown here is derived from an EMBL/GenBank/DDBJ whole genome shotgun (WGS) entry which is preliminary data.</text>
</comment>
<evidence type="ECO:0000256" key="2">
    <source>
        <dbReference type="ARBA" id="ARBA00023002"/>
    </source>
</evidence>
<evidence type="ECO:0000313" key="3">
    <source>
        <dbReference type="EMBL" id="MYR35018.1"/>
    </source>
</evidence>
<dbReference type="Pfam" id="PF13561">
    <property type="entry name" value="adh_short_C2"/>
    <property type="match status" value="1"/>
</dbReference>
<sequence length="198" mass="20760">MRILIIGASGKAGAAIHHTLSERGHELIGVGRSSGDIHVDITDPAGLEELWQRVGSVDAVVSAAGDVPYRPLADLEPEDYLSAFHGKILSQINLVRTGLPHLNPRGSFTLISGILAREPIVTGAAAAMAGGAVESFVRAAALEIAPRRINVISPSVFTESLEDYGDFFPGFAPVDLSEVARAYVKSVEGAVTGQVLIP</sequence>
<evidence type="ECO:0000313" key="4">
    <source>
        <dbReference type="Proteomes" id="UP000467124"/>
    </source>
</evidence>
<dbReference type="Gene3D" id="3.40.50.720">
    <property type="entry name" value="NAD(P)-binding Rossmann-like Domain"/>
    <property type="match status" value="1"/>
</dbReference>
<dbReference type="CDD" id="cd11731">
    <property type="entry name" value="Lin1944_like_SDR_c"/>
    <property type="match status" value="1"/>
</dbReference>
<dbReference type="SUPFAM" id="SSF51735">
    <property type="entry name" value="NAD(P)-binding Rossmann-fold domains"/>
    <property type="match status" value="1"/>
</dbReference>